<dbReference type="PANTHER" id="PTHR24412:SF489">
    <property type="entry name" value="RING FINGER DOMAIN AND KELCH REPEAT-CONTAINING PROTEIN DDB_G0271372"/>
    <property type="match status" value="1"/>
</dbReference>
<protein>
    <recommendedName>
        <fullName evidence="6">Galactose oxidase</fullName>
    </recommendedName>
</protein>
<dbReference type="SUPFAM" id="SSF117281">
    <property type="entry name" value="Kelch motif"/>
    <property type="match status" value="1"/>
</dbReference>
<organism evidence="4 5">
    <name type="scientific">Sphingobacterium humi</name>
    <dbReference type="NCBI Taxonomy" id="1796905"/>
    <lineage>
        <taxon>Bacteria</taxon>
        <taxon>Pseudomonadati</taxon>
        <taxon>Bacteroidota</taxon>
        <taxon>Sphingobacteriia</taxon>
        <taxon>Sphingobacteriales</taxon>
        <taxon>Sphingobacteriaceae</taxon>
        <taxon>Sphingobacterium</taxon>
    </lineage>
</organism>
<keyword evidence="1" id="KW-0880">Kelch repeat</keyword>
<feature type="chain" id="PRO_5026913428" description="Galactose oxidase" evidence="3">
    <location>
        <begin position="25"/>
        <end position="330"/>
    </location>
</feature>
<accession>A0A6N8KWG3</accession>
<evidence type="ECO:0000256" key="3">
    <source>
        <dbReference type="SAM" id="SignalP"/>
    </source>
</evidence>
<dbReference type="RefSeq" id="WP_160368525.1">
    <property type="nucleotide sequence ID" value="NZ_WSQA01000004.1"/>
</dbReference>
<dbReference type="InterPro" id="IPR015915">
    <property type="entry name" value="Kelch-typ_b-propeller"/>
</dbReference>
<evidence type="ECO:0008006" key="6">
    <source>
        <dbReference type="Google" id="ProtNLM"/>
    </source>
</evidence>
<gene>
    <name evidence="4" type="ORF">GQF63_07155</name>
</gene>
<reference evidence="4 5" key="1">
    <citation type="submission" date="2019-12" db="EMBL/GenBank/DDBJ databases">
        <authorList>
            <person name="Dong K."/>
        </authorList>
    </citation>
    <scope>NUCLEOTIDE SEQUENCE [LARGE SCALE GENOMIC DNA]</scope>
    <source>
        <strain evidence="4 5">JCM 31225</strain>
    </source>
</reference>
<proteinExistence type="predicted"/>
<keyword evidence="2" id="KW-0677">Repeat</keyword>
<keyword evidence="5" id="KW-1185">Reference proteome</keyword>
<evidence type="ECO:0000313" key="4">
    <source>
        <dbReference type="EMBL" id="MVZ61790.1"/>
    </source>
</evidence>
<dbReference type="PANTHER" id="PTHR24412">
    <property type="entry name" value="KELCH PROTEIN"/>
    <property type="match status" value="1"/>
</dbReference>
<evidence type="ECO:0000256" key="2">
    <source>
        <dbReference type="ARBA" id="ARBA00022737"/>
    </source>
</evidence>
<feature type="signal peptide" evidence="3">
    <location>
        <begin position="1"/>
        <end position="24"/>
    </location>
</feature>
<dbReference type="Gene3D" id="2.120.10.80">
    <property type="entry name" value="Kelch-type beta propeller"/>
    <property type="match status" value="2"/>
</dbReference>
<comment type="caution">
    <text evidence="4">The sequence shown here is derived from an EMBL/GenBank/DDBJ whole genome shotgun (WGS) entry which is preliminary data.</text>
</comment>
<dbReference type="Pfam" id="PF24681">
    <property type="entry name" value="Kelch_KLHDC2_KLHL20_DRC7"/>
    <property type="match status" value="1"/>
</dbReference>
<evidence type="ECO:0000313" key="5">
    <source>
        <dbReference type="Proteomes" id="UP000435036"/>
    </source>
</evidence>
<dbReference type="EMBL" id="WSQA01000004">
    <property type="protein sequence ID" value="MVZ61790.1"/>
    <property type="molecule type" value="Genomic_DNA"/>
</dbReference>
<name>A0A6N8KWG3_9SPHI</name>
<evidence type="ECO:0000256" key="1">
    <source>
        <dbReference type="ARBA" id="ARBA00022441"/>
    </source>
</evidence>
<keyword evidence="3" id="KW-0732">Signal</keyword>
<dbReference type="OrthoDB" id="103335at2"/>
<dbReference type="Proteomes" id="UP000435036">
    <property type="component" value="Unassembled WGS sequence"/>
</dbReference>
<sequence length="330" mass="36329">MNKRNWLVLLLVGVIAITSFNSCKKDEDTDNKIDNGPTEWTRATVFSGAPRIGASTFTLNNVAYVVGGWVKPGETISDIYAFDGKGWTKKKDFEGEARHSAVGFAINNKGYYGLGSNGSDALKDFYEFDATTNQWTKIDDFPGQARYGAVAFSIGNKAYVGLGSTRNETLLSDFYEFDGTTKKWTALTGSRAPQFTDKKAYAFSFVINGKAYVGGGTGNVPEEFWSFDGTEWKQLKDIKSDTQDIRRSRASAFAIDNFGYVVSGRSTSGVVGGVWKYNPVDDTWTDKHQSLEVAREQGVGFALDKTGYITTGSNSSGGYLYDNWKFVPVR</sequence>
<dbReference type="AlphaFoldDB" id="A0A6N8KWG3"/>